<evidence type="ECO:0000313" key="4">
    <source>
        <dbReference type="EMBL" id="KAE8237977.1"/>
    </source>
</evidence>
<dbReference type="GO" id="GO:0016491">
    <property type="term" value="F:oxidoreductase activity"/>
    <property type="evidence" value="ECO:0007669"/>
    <property type="project" value="TreeGrafter"/>
</dbReference>
<reference evidence="4" key="1">
    <citation type="submission" date="2016-04" db="EMBL/GenBank/DDBJ databases">
        <authorList>
            <person name="Nguyen H.D."/>
            <person name="Samba Siva P."/>
            <person name="Cullis J."/>
            <person name="Levesque C.A."/>
            <person name="Hambleton S."/>
        </authorList>
    </citation>
    <scope>NUCLEOTIDE SEQUENCE</scope>
    <source>
        <strain evidence="4">DAOMC 236416</strain>
    </source>
</reference>
<gene>
    <name evidence="4" type="ORF">A4X13_0g8566</name>
</gene>
<dbReference type="AlphaFoldDB" id="A0A8T8SE45"/>
<feature type="region of interest" description="Disordered" evidence="1">
    <location>
        <begin position="464"/>
        <end position="497"/>
    </location>
</feature>
<feature type="chain" id="PRO_5035744278" description="Amine oxidase domain-containing protein" evidence="3">
    <location>
        <begin position="23"/>
        <end position="809"/>
    </location>
</feature>
<protein>
    <recommendedName>
        <fullName evidence="6">Amine oxidase domain-containing protein</fullName>
    </recommendedName>
</protein>
<dbReference type="Pfam" id="PF13450">
    <property type="entry name" value="NAD_binding_8"/>
    <property type="match status" value="1"/>
</dbReference>
<comment type="caution">
    <text evidence="4">The sequence shown here is derived from an EMBL/GenBank/DDBJ whole genome shotgun (WGS) entry which is preliminary data.</text>
</comment>
<dbReference type="PANTHER" id="PTHR42923">
    <property type="entry name" value="PROTOPORPHYRINOGEN OXIDASE"/>
    <property type="match status" value="1"/>
</dbReference>
<dbReference type="InterPro" id="IPR036188">
    <property type="entry name" value="FAD/NAD-bd_sf"/>
</dbReference>
<keyword evidence="2" id="KW-0812">Transmembrane</keyword>
<dbReference type="SUPFAM" id="SSF51905">
    <property type="entry name" value="FAD/NAD(P)-binding domain"/>
    <property type="match status" value="1"/>
</dbReference>
<dbReference type="PANTHER" id="PTHR42923:SF17">
    <property type="entry name" value="AMINE OXIDASE DOMAIN-CONTAINING PROTEIN"/>
    <property type="match status" value="1"/>
</dbReference>
<dbReference type="Gene3D" id="3.50.50.60">
    <property type="entry name" value="FAD/NAD(P)-binding domain"/>
    <property type="match status" value="1"/>
</dbReference>
<dbReference type="Proteomes" id="UP000077521">
    <property type="component" value="Unassembled WGS sequence"/>
</dbReference>
<keyword evidence="2" id="KW-1133">Transmembrane helix</keyword>
<keyword evidence="5" id="KW-1185">Reference proteome</keyword>
<feature type="compositionally biased region" description="Low complexity" evidence="1">
    <location>
        <begin position="558"/>
        <end position="576"/>
    </location>
</feature>
<proteinExistence type="predicted"/>
<organism evidence="4 5">
    <name type="scientific">Tilletia indica</name>
    <dbReference type="NCBI Taxonomy" id="43049"/>
    <lineage>
        <taxon>Eukaryota</taxon>
        <taxon>Fungi</taxon>
        <taxon>Dikarya</taxon>
        <taxon>Basidiomycota</taxon>
        <taxon>Ustilaginomycotina</taxon>
        <taxon>Exobasidiomycetes</taxon>
        <taxon>Tilletiales</taxon>
        <taxon>Tilletiaceae</taxon>
        <taxon>Tilletia</taxon>
    </lineage>
</organism>
<feature type="region of interest" description="Disordered" evidence="1">
    <location>
        <begin position="557"/>
        <end position="646"/>
    </location>
</feature>
<keyword evidence="3" id="KW-0732">Signal</keyword>
<dbReference type="InterPro" id="IPR050464">
    <property type="entry name" value="Zeta_carotene_desat/Oxidored"/>
</dbReference>
<evidence type="ECO:0000313" key="5">
    <source>
        <dbReference type="Proteomes" id="UP000077521"/>
    </source>
</evidence>
<evidence type="ECO:0000256" key="3">
    <source>
        <dbReference type="SAM" id="SignalP"/>
    </source>
</evidence>
<sequence>MMLSLLAPTLPFAFLTLSLIDAALDSHYSCPCSVVPRLSNDMVDEQHQRRSVRVAIVGSGLTGLSAAYLLTNDLKQQSPASSTPPPDVKVELFERAPRLGMDASSISVTDPSSQKSLRIDVPMRAFNAGYYPELLTLYRRIKITGEPSNFSYSFGTASASAASAAQSANTSSNAVRVPPPSFIYLGSSGAKGARMPTALRRTLPTFRMLDARRAWIAVASLTTYWGVLFLYFVGYMHFLFLSFYHSWFGHTRDPEHRLATLTLAEWVRASWVSSAFMDDILIPILSATQTAPASAIWQTPCAEVLEFTALNFGANTFRVSTGVHSVVTALTSRMQPSDLHLSSTILEMRPSPTKPGAVLFKVAQSQESVDGEQQREPVVREFDGYDYVIFGLQANQTVQILREYEKLLAADRSTTFDAGMQKQRSHLREMIAQLGEFPYERSVVINHTDTRMLPPEEDRCDLNMISPPHRSSRVRSDVGRPPHQNGGGCNGTDDEEDEGTVDRLLAGHSDGNGVTSNGTGNGKLASEHASFSYDPSLLAPEGCTMVTHLIKHYTRPIASSSSASPNPNSVSASPESKFPDLPILAHGRQGSNGHTRENGGCGPEHAAARSIDDVHGEPGTATNGAVPPHTSNGSARSSSSGEEESVLFMQTTNPLAPYLPRPELTLSISHFERVVLTIRAKAAQGRFFKWVKVDLAKQRRPVTPSHGQALKGHDGKQDAGRFFLPTAARFLSALLPTAPRTQWKVELGDLQQGGQTGSGPGLLMAGSWGPPAIPLLEGCVTSARLAVSEVLRREGLCSDVCEELAANAM</sequence>
<evidence type="ECO:0000256" key="1">
    <source>
        <dbReference type="SAM" id="MobiDB-lite"/>
    </source>
</evidence>
<evidence type="ECO:0000256" key="2">
    <source>
        <dbReference type="SAM" id="Phobius"/>
    </source>
</evidence>
<accession>A0A8T8SE45</accession>
<feature type="transmembrane region" description="Helical" evidence="2">
    <location>
        <begin position="214"/>
        <end position="233"/>
    </location>
</feature>
<dbReference type="EMBL" id="LWDF02001566">
    <property type="protein sequence ID" value="KAE8237977.1"/>
    <property type="molecule type" value="Genomic_DNA"/>
</dbReference>
<feature type="compositionally biased region" description="Low complexity" evidence="1">
    <location>
        <begin position="631"/>
        <end position="640"/>
    </location>
</feature>
<evidence type="ECO:0008006" key="6">
    <source>
        <dbReference type="Google" id="ProtNLM"/>
    </source>
</evidence>
<reference evidence="4" key="2">
    <citation type="journal article" date="2019" name="IMA Fungus">
        <title>Genome sequencing and comparison of five Tilletia species to identify candidate genes for the detection of regulated species infecting wheat.</title>
        <authorList>
            <person name="Nguyen H.D.T."/>
            <person name="Sultana T."/>
            <person name="Kesanakurti P."/>
            <person name="Hambleton S."/>
        </authorList>
    </citation>
    <scope>NUCLEOTIDE SEQUENCE</scope>
    <source>
        <strain evidence="4">DAOMC 236416</strain>
    </source>
</reference>
<feature type="compositionally biased region" description="Basic and acidic residues" evidence="1">
    <location>
        <begin position="606"/>
        <end position="616"/>
    </location>
</feature>
<keyword evidence="2" id="KW-0472">Membrane</keyword>
<feature type="signal peptide" evidence="3">
    <location>
        <begin position="1"/>
        <end position="22"/>
    </location>
</feature>
<name>A0A8T8SE45_9BASI</name>